<evidence type="ECO:0000313" key="4">
    <source>
        <dbReference type="EMBL" id="SNT55133.1"/>
    </source>
</evidence>
<reference evidence="4 5" key="1">
    <citation type="submission" date="2017-06" db="EMBL/GenBank/DDBJ databases">
        <authorList>
            <person name="Kim H.J."/>
            <person name="Triplett B.A."/>
        </authorList>
    </citation>
    <scope>NUCLEOTIDE SEQUENCE [LARGE SCALE GENOMIC DNA]</scope>
    <source>
        <strain evidence="4 5">DSM 44715</strain>
    </source>
</reference>
<feature type="compositionally biased region" description="Low complexity" evidence="1">
    <location>
        <begin position="552"/>
        <end position="577"/>
    </location>
</feature>
<feature type="domain" description="AMP-dependent synthetase/ligase" evidence="2">
    <location>
        <begin position="16"/>
        <end position="378"/>
    </location>
</feature>
<dbReference type="Proteomes" id="UP000198318">
    <property type="component" value="Unassembled WGS sequence"/>
</dbReference>
<gene>
    <name evidence="4" type="ORF">SAMN05443665_104334</name>
</gene>
<dbReference type="InterPro" id="IPR050237">
    <property type="entry name" value="ATP-dep_AMP-bd_enzyme"/>
</dbReference>
<dbReference type="InterPro" id="IPR025110">
    <property type="entry name" value="AMP-bd_C"/>
</dbReference>
<evidence type="ECO:0000259" key="2">
    <source>
        <dbReference type="Pfam" id="PF00501"/>
    </source>
</evidence>
<organism evidence="4 5">
    <name type="scientific">Actinomadura meyerae</name>
    <dbReference type="NCBI Taxonomy" id="240840"/>
    <lineage>
        <taxon>Bacteria</taxon>
        <taxon>Bacillati</taxon>
        <taxon>Actinomycetota</taxon>
        <taxon>Actinomycetes</taxon>
        <taxon>Streptosporangiales</taxon>
        <taxon>Thermomonosporaceae</taxon>
        <taxon>Actinomadura</taxon>
    </lineage>
</organism>
<evidence type="ECO:0000259" key="3">
    <source>
        <dbReference type="Pfam" id="PF13193"/>
    </source>
</evidence>
<dbReference type="RefSeq" id="WP_089329930.1">
    <property type="nucleotide sequence ID" value="NZ_FZOR01000043.1"/>
</dbReference>
<dbReference type="PANTHER" id="PTHR43767:SF1">
    <property type="entry name" value="NONRIBOSOMAL PEPTIDE SYNTHASE PES1 (EUROFUNG)-RELATED"/>
    <property type="match status" value="1"/>
</dbReference>
<name>A0A239NL09_9ACTN</name>
<dbReference type="InterPro" id="IPR000873">
    <property type="entry name" value="AMP-dep_synth/lig_dom"/>
</dbReference>
<dbReference type="PROSITE" id="PS00455">
    <property type="entry name" value="AMP_BINDING"/>
    <property type="match status" value="1"/>
</dbReference>
<protein>
    <submittedName>
        <fullName evidence="4">Crotonobetaine/carnitine-CoA ligase</fullName>
    </submittedName>
</protein>
<dbReference type="Pfam" id="PF13193">
    <property type="entry name" value="AMP-binding_C"/>
    <property type="match status" value="1"/>
</dbReference>
<evidence type="ECO:0000256" key="1">
    <source>
        <dbReference type="SAM" id="MobiDB-lite"/>
    </source>
</evidence>
<evidence type="ECO:0000313" key="5">
    <source>
        <dbReference type="Proteomes" id="UP000198318"/>
    </source>
</evidence>
<feature type="domain" description="AMP-binding enzyme C-terminal" evidence="3">
    <location>
        <begin position="429"/>
        <end position="503"/>
    </location>
</feature>
<dbReference type="Gene3D" id="3.30.300.30">
    <property type="match status" value="1"/>
</dbReference>
<dbReference type="InterPro" id="IPR020845">
    <property type="entry name" value="AMP-binding_CS"/>
</dbReference>
<dbReference type="InterPro" id="IPR045851">
    <property type="entry name" value="AMP-bd_C_sf"/>
</dbReference>
<dbReference type="EMBL" id="FZOR01000043">
    <property type="protein sequence ID" value="SNT55133.1"/>
    <property type="molecule type" value="Genomic_DNA"/>
</dbReference>
<accession>A0A239NL09</accession>
<keyword evidence="5" id="KW-1185">Reference proteome</keyword>
<dbReference type="Gene3D" id="3.40.50.12780">
    <property type="entry name" value="N-terminal domain of ligase-like"/>
    <property type="match status" value="1"/>
</dbReference>
<dbReference type="InterPro" id="IPR042099">
    <property type="entry name" value="ANL_N_sf"/>
</dbReference>
<dbReference type="AlphaFoldDB" id="A0A239NL09"/>
<sequence>MRKETLESFVLGDVLRSQAQVHRRQPFLKFRDGEVTYGEVDAAADRLARSLSGAGVRRGDHVGVMLPNCADIVHIVFALARLGAVAVPINVDYKSELLRHVLDSSDSGWLIIDGPYAERIPQIADRLPKLGRVLVRGAAASGVPLDRLGKPARDLGSLPDEGGTVDVRVGFGDLQAIMYTSGTTGPSKGAMVPHALALTCAYDSLDFLDRWGKTIYCPLPLFHAAALWDGMLSALLGGGSIAIVERFSASRFWDDVRRFDAKVCMSVFSMIPILLNRPPTSRDRDHPLETFYMGKSNLDEPMRERFGVRSVETYTSTEAGIATGSPYGEWRVGSCGQAHEERFHVAVVDEQDRELGPGEPGELVLRPKQPFVLTTGYYGNWEATTHCFRNMWFHTGDRVWRDEDGYFYFLDRMKDAIRRRGENISAFDLETEINQHPAVLECAAIGVPSELEDEDIKVSIVVQPDTGLDPEELVAYCEERLPRSMVPRYVEFVDALPRTPTDKVAKYKLRAQGESGITETTWDREAATGSPQGASARKALDVREAGAGAQGAGTAAREAGAGEAGVQEAGAGEAGVR</sequence>
<proteinExistence type="predicted"/>
<keyword evidence="4" id="KW-0436">Ligase</keyword>
<dbReference type="SUPFAM" id="SSF56801">
    <property type="entry name" value="Acetyl-CoA synthetase-like"/>
    <property type="match status" value="1"/>
</dbReference>
<dbReference type="PANTHER" id="PTHR43767">
    <property type="entry name" value="LONG-CHAIN-FATTY-ACID--COA LIGASE"/>
    <property type="match status" value="1"/>
</dbReference>
<feature type="region of interest" description="Disordered" evidence="1">
    <location>
        <begin position="518"/>
        <end position="577"/>
    </location>
</feature>
<dbReference type="Pfam" id="PF00501">
    <property type="entry name" value="AMP-binding"/>
    <property type="match status" value="1"/>
</dbReference>
<dbReference type="GO" id="GO:0016878">
    <property type="term" value="F:acid-thiol ligase activity"/>
    <property type="evidence" value="ECO:0007669"/>
    <property type="project" value="UniProtKB-ARBA"/>
</dbReference>